<keyword evidence="3" id="KW-0812">Transmembrane</keyword>
<evidence type="ECO:0000256" key="1">
    <source>
        <dbReference type="ARBA" id="ARBA00004571"/>
    </source>
</evidence>
<evidence type="ECO:0000259" key="7">
    <source>
        <dbReference type="Pfam" id="PF00593"/>
    </source>
</evidence>
<keyword evidence="4" id="KW-0798">TonB box</keyword>
<evidence type="ECO:0000256" key="5">
    <source>
        <dbReference type="ARBA" id="ARBA00023136"/>
    </source>
</evidence>
<accession>D9PFU1</accession>
<evidence type="ECO:0000256" key="3">
    <source>
        <dbReference type="ARBA" id="ARBA00022692"/>
    </source>
</evidence>
<dbReference type="AlphaFoldDB" id="D9PFU1"/>
<keyword evidence="2" id="KW-0813">Transport</keyword>
<dbReference type="PROSITE" id="PS52016">
    <property type="entry name" value="TONB_DEPENDENT_REC_3"/>
    <property type="match status" value="1"/>
</dbReference>
<sequence>MNASRKEGEDLDYPKARYYQESLRDLEGMNFFDTVGNGVDRTVGLRGFSEGNSVITLVDGVRVNEVDGDDVYYPLLPMDDLESIQVDRGSASPIYGSNAFAGVVHLTTGAYREAPMTFFGGWEMSSFDGMRFHQGVSGTLADKLTPVGGKFKYYFNGSRDNNDGFRDNGDYRITNFNIKSEYELPDAGGRIYAGVKHTDDDISNPGALTFDQYQRDLEPTLKNLDGRHMDVTTVQLGMDKTFWDERILASLMASSRTNDLSFYTTTISFADFPDGFDPDTDLVTTKSRSTDLIWQLAYQDEWDWLSNQSVMGMEIRDASNQSLEQDAFLGNVVRSTAAETDRLAEPENAGLYWRETLNASDKLIGHFGMRHDYHWLDVRDQVTPTDSLSRRWRESSLSGGITVKPVESVDLFTNYSQGFRVPTISELAPFSGTVSTNLTPERSDSYEIGGRVRHGILPR</sequence>
<keyword evidence="9" id="KW-0675">Receptor</keyword>
<keyword evidence="5" id="KW-0472">Membrane</keyword>
<dbReference type="Gene3D" id="2.170.130.10">
    <property type="entry name" value="TonB-dependent receptor, plug domain"/>
    <property type="match status" value="1"/>
</dbReference>
<reference evidence="9" key="2">
    <citation type="journal article" date="2011" name="Microb. Ecol.">
        <title>Taxonomic and Functional Metagenomic Profiling of the Microbial Community in the Anoxic Sediment of a Sub-saline Shallow Lake (Laguna de Carrizo, Central Spain).</title>
        <authorList>
            <person name="Ferrer M."/>
            <person name="Guazzaroni M.E."/>
            <person name="Richter M."/>
            <person name="Garcia-Salamanca A."/>
            <person name="Yarza P."/>
            <person name="Suarez-Suarez A."/>
            <person name="Solano J."/>
            <person name="Alcaide M."/>
            <person name="van Dillewijn P."/>
            <person name="Molina-Henares M.A."/>
            <person name="Lopez-Cortes N."/>
            <person name="Al-Ramahi Y."/>
            <person name="Guerrero C."/>
            <person name="Acosta A."/>
            <person name="de Eugenio L.I."/>
            <person name="Martinez V."/>
            <person name="Marques S."/>
            <person name="Rojo F."/>
            <person name="Santero E."/>
            <person name="Genilloud O."/>
            <person name="Perez-Perez J."/>
            <person name="Rossello-Mora R."/>
            <person name="Ramos J.L."/>
        </authorList>
    </citation>
    <scope>NUCLEOTIDE SEQUENCE</scope>
</reference>
<protein>
    <submittedName>
        <fullName evidence="9">TonB-dependent receptor, beta-barrel</fullName>
    </submittedName>
</protein>
<proteinExistence type="predicted"/>
<dbReference type="Pfam" id="PF07715">
    <property type="entry name" value="Plug"/>
    <property type="match status" value="1"/>
</dbReference>
<comment type="caution">
    <text evidence="9">The sequence shown here is derived from an EMBL/GenBank/DDBJ whole genome shotgun (WGS) entry which is preliminary data.</text>
</comment>
<organism evidence="9">
    <name type="scientific">sediment metagenome</name>
    <dbReference type="NCBI Taxonomy" id="749907"/>
    <lineage>
        <taxon>unclassified sequences</taxon>
        <taxon>metagenomes</taxon>
        <taxon>ecological metagenomes</taxon>
    </lineage>
</organism>
<name>D9PFU1_9ZZZZ</name>
<evidence type="ECO:0000256" key="2">
    <source>
        <dbReference type="ARBA" id="ARBA00022448"/>
    </source>
</evidence>
<dbReference type="InterPro" id="IPR012910">
    <property type="entry name" value="Plug_dom"/>
</dbReference>
<dbReference type="GO" id="GO:0015344">
    <property type="term" value="F:siderophore uptake transmembrane transporter activity"/>
    <property type="evidence" value="ECO:0007669"/>
    <property type="project" value="TreeGrafter"/>
</dbReference>
<dbReference type="GO" id="GO:0009279">
    <property type="term" value="C:cell outer membrane"/>
    <property type="evidence" value="ECO:0007669"/>
    <property type="project" value="UniProtKB-SubCell"/>
</dbReference>
<dbReference type="InterPro" id="IPR039426">
    <property type="entry name" value="TonB-dep_rcpt-like"/>
</dbReference>
<evidence type="ECO:0000256" key="6">
    <source>
        <dbReference type="ARBA" id="ARBA00023237"/>
    </source>
</evidence>
<feature type="domain" description="TonB-dependent receptor-like beta-barrel" evidence="7">
    <location>
        <begin position="182"/>
        <end position="453"/>
    </location>
</feature>
<dbReference type="EMBL" id="ADZX01000121">
    <property type="protein sequence ID" value="EFK97577.1"/>
    <property type="molecule type" value="Genomic_DNA"/>
</dbReference>
<dbReference type="InterPro" id="IPR037066">
    <property type="entry name" value="Plug_dom_sf"/>
</dbReference>
<dbReference type="PANTHER" id="PTHR30069:SF39">
    <property type="entry name" value="BLL6183 PROTEIN"/>
    <property type="match status" value="1"/>
</dbReference>
<feature type="domain" description="TonB-dependent receptor plug" evidence="8">
    <location>
        <begin position="8"/>
        <end position="103"/>
    </location>
</feature>
<evidence type="ECO:0000256" key="4">
    <source>
        <dbReference type="ARBA" id="ARBA00023077"/>
    </source>
</evidence>
<evidence type="ECO:0000313" key="9">
    <source>
        <dbReference type="EMBL" id="EFK97577.1"/>
    </source>
</evidence>
<dbReference type="Gene3D" id="2.40.170.20">
    <property type="entry name" value="TonB-dependent receptor, beta-barrel domain"/>
    <property type="match status" value="1"/>
</dbReference>
<dbReference type="GO" id="GO:0044718">
    <property type="term" value="P:siderophore transmembrane transport"/>
    <property type="evidence" value="ECO:0007669"/>
    <property type="project" value="TreeGrafter"/>
</dbReference>
<keyword evidence="6" id="KW-0998">Cell outer membrane</keyword>
<reference evidence="9" key="1">
    <citation type="submission" date="2010-07" db="EMBL/GenBank/DDBJ databases">
        <authorList>
            <consortium name="CONSOLIDER consortium CSD2007-00005"/>
            <person name="Guazzaroni M.-E."/>
            <person name="Richter M."/>
            <person name="Garcia-Salamanca A."/>
            <person name="Yarza P."/>
            <person name="Ferrer M."/>
        </authorList>
    </citation>
    <scope>NUCLEOTIDE SEQUENCE</scope>
</reference>
<dbReference type="SUPFAM" id="SSF56935">
    <property type="entry name" value="Porins"/>
    <property type="match status" value="1"/>
</dbReference>
<gene>
    <name evidence="9" type="ORF">LDC_0386</name>
</gene>
<comment type="subcellular location">
    <subcellularLocation>
        <location evidence="1">Cell outer membrane</location>
        <topology evidence="1">Multi-pass membrane protein</topology>
    </subcellularLocation>
</comment>
<dbReference type="InterPro" id="IPR000531">
    <property type="entry name" value="Beta-barrel_TonB"/>
</dbReference>
<dbReference type="PANTHER" id="PTHR30069">
    <property type="entry name" value="TONB-DEPENDENT OUTER MEMBRANE RECEPTOR"/>
    <property type="match status" value="1"/>
</dbReference>
<evidence type="ECO:0000259" key="8">
    <source>
        <dbReference type="Pfam" id="PF07715"/>
    </source>
</evidence>
<dbReference type="InterPro" id="IPR036942">
    <property type="entry name" value="Beta-barrel_TonB_sf"/>
</dbReference>
<dbReference type="Pfam" id="PF00593">
    <property type="entry name" value="TonB_dep_Rec_b-barrel"/>
    <property type="match status" value="1"/>
</dbReference>